<dbReference type="SUPFAM" id="SSF56281">
    <property type="entry name" value="Metallo-hydrolase/oxidoreductase"/>
    <property type="match status" value="1"/>
</dbReference>
<evidence type="ECO:0000259" key="1">
    <source>
        <dbReference type="SMART" id="SM00849"/>
    </source>
</evidence>
<dbReference type="Proteomes" id="UP000216024">
    <property type="component" value="Unassembled WGS sequence"/>
</dbReference>
<evidence type="ECO:0000313" key="3">
    <source>
        <dbReference type="Proteomes" id="UP000216024"/>
    </source>
</evidence>
<dbReference type="Pfam" id="PF00753">
    <property type="entry name" value="Lactamase_B"/>
    <property type="match status" value="1"/>
</dbReference>
<proteinExistence type="predicted"/>
<dbReference type="PANTHER" id="PTHR42951">
    <property type="entry name" value="METALLO-BETA-LACTAMASE DOMAIN-CONTAINING"/>
    <property type="match status" value="1"/>
</dbReference>
<protein>
    <recommendedName>
        <fullName evidence="1">Metallo-beta-lactamase domain-containing protein</fullName>
    </recommendedName>
</protein>
<name>A0A267MQJ4_9FIRM</name>
<sequence length="295" mass="34277">MSLYFVGGKIMLKKFSNNIYYMPPVEETDRPILAAIVGDDKVLIVDGGNSTDHAKTFLCQLDNLGIYKKRLLAITHWHWDHVFGIKEMDALTFCHKYTANKIKDMMGLDWSDEALDERVAMGEEIEFCSEKIKAEFKEDRNIELKVPEVIFEKSISIDIGNHICILEHVGGNHSPDSTFIYSTKEKTLFIGDSLFVDIYNGEWSWTVDGVRRLGEKILSYDAEYFVEAHVDEKIPREKMEETIDRYIKIGEIVEELGYNRNAILEKLERRLRHITEDDLLSVDWYIAGHFKKRVK</sequence>
<dbReference type="InterPro" id="IPR001279">
    <property type="entry name" value="Metallo-B-lactamas"/>
</dbReference>
<dbReference type="InterPro" id="IPR050855">
    <property type="entry name" value="NDM-1-like"/>
</dbReference>
<dbReference type="AlphaFoldDB" id="A0A267MQJ4"/>
<dbReference type="EMBL" id="NIBG01000001">
    <property type="protein sequence ID" value="PAB61053.1"/>
    <property type="molecule type" value="Genomic_DNA"/>
</dbReference>
<gene>
    <name evidence="2" type="ORF">CCE28_01080</name>
</gene>
<accession>A0A267MQJ4</accession>
<dbReference type="PANTHER" id="PTHR42951:SF4">
    <property type="entry name" value="ACYL-COENZYME A THIOESTERASE MBLAC2"/>
    <property type="match status" value="1"/>
</dbReference>
<dbReference type="InterPro" id="IPR036866">
    <property type="entry name" value="RibonucZ/Hydroxyglut_hydro"/>
</dbReference>
<comment type="caution">
    <text evidence="2">The sequence shown here is derived from an EMBL/GenBank/DDBJ whole genome shotgun (WGS) entry which is preliminary data.</text>
</comment>
<organism evidence="2 3">
    <name type="scientific">Anaeromicrobium sediminis</name>
    <dbReference type="NCBI Taxonomy" id="1478221"/>
    <lineage>
        <taxon>Bacteria</taxon>
        <taxon>Bacillati</taxon>
        <taxon>Bacillota</taxon>
        <taxon>Clostridia</taxon>
        <taxon>Peptostreptococcales</taxon>
        <taxon>Thermotaleaceae</taxon>
        <taxon>Anaeromicrobium</taxon>
    </lineage>
</organism>
<keyword evidence="3" id="KW-1185">Reference proteome</keyword>
<dbReference type="OrthoDB" id="420651at2"/>
<feature type="domain" description="Metallo-beta-lactamase" evidence="1">
    <location>
        <begin position="31"/>
        <end position="229"/>
    </location>
</feature>
<dbReference type="Gene3D" id="3.60.15.10">
    <property type="entry name" value="Ribonuclease Z/Hydroxyacylglutathione hydrolase-like"/>
    <property type="match status" value="1"/>
</dbReference>
<dbReference type="SMART" id="SM00849">
    <property type="entry name" value="Lactamase_B"/>
    <property type="match status" value="1"/>
</dbReference>
<evidence type="ECO:0000313" key="2">
    <source>
        <dbReference type="EMBL" id="PAB61053.1"/>
    </source>
</evidence>
<reference evidence="2 3" key="1">
    <citation type="submission" date="2017-06" db="EMBL/GenBank/DDBJ databases">
        <title>Draft genome sequence of anaerobic fermentative bacterium Anaeromicrobium sediminis DY2726D isolated from West Pacific Ocean sediments.</title>
        <authorList>
            <person name="Zeng X."/>
        </authorList>
    </citation>
    <scope>NUCLEOTIDE SEQUENCE [LARGE SCALE GENOMIC DNA]</scope>
    <source>
        <strain evidence="2 3">DY2726D</strain>
    </source>
</reference>